<evidence type="ECO:0000313" key="24">
    <source>
        <dbReference type="EMBL" id="EDG5799616.1"/>
    </source>
</evidence>
<evidence type="ECO:0000313" key="35">
    <source>
        <dbReference type="EMBL" id="HAB2372297.1"/>
    </source>
</evidence>
<sequence>MPSIREQNNEKMSNKRSTLCGNETYSSDGDIYSMSNHYVINMGNSTLPVDAYCLSEYYDVVRRLIKIMVSPESAGGIPDGILSVPVDIFYLGRAFLDTENRYRNEIEHYRLATLIKREISDEDTFTRLINLIFDELFSHVPEKTQNKIFSHIGGAIFGRTIANAFVSGEIAKATMKKAISSVSSAQLSKIISISASISGAIIGNILLTGGMAERAIYTSRALKEDCPEIYNRLRPTDLDLLYFLVESIMEPVVDAIKIRRNDGQIAFEKMMELMANEIRK</sequence>
<dbReference type="EMBL" id="AAHYCG010000053">
    <property type="protein sequence ID" value="ECB6029130.1"/>
    <property type="molecule type" value="Genomic_DNA"/>
</dbReference>
<proteinExistence type="predicted"/>
<evidence type="ECO:0000313" key="70">
    <source>
        <dbReference type="EMBL" id="HAF7735190.1"/>
    </source>
</evidence>
<dbReference type="EMBL" id="AAFIKO010000068">
    <property type="protein sequence ID" value="EBG3096080.1"/>
    <property type="molecule type" value="Genomic_DNA"/>
</dbReference>
<evidence type="ECO:0000313" key="26">
    <source>
        <dbReference type="EMBL" id="EDH6342719.1"/>
    </source>
</evidence>
<evidence type="ECO:0000313" key="33">
    <source>
        <dbReference type="EMBL" id="HAB1885212.1"/>
    </source>
</evidence>
<protein>
    <submittedName>
        <fullName evidence="71">Uncharacterized protein</fullName>
    </submittedName>
</protein>
<dbReference type="EMBL" id="QDOG01000027">
    <property type="protein sequence ID" value="PVL86384.1"/>
    <property type="molecule type" value="Genomic_DNA"/>
</dbReference>
<evidence type="ECO:0000313" key="32">
    <source>
        <dbReference type="EMBL" id="HAB1805116.1"/>
    </source>
</evidence>
<dbReference type="EMBL" id="AAMIBF010000050">
    <property type="protein sequence ID" value="EDH5704324.1"/>
    <property type="molecule type" value="Genomic_DNA"/>
</dbReference>
<dbReference type="EMBL" id="DAATZW010000111">
    <property type="protein sequence ID" value="HAF0793270.1"/>
    <property type="molecule type" value="Genomic_DNA"/>
</dbReference>
<accession>A0A2T9HRN7</accession>
<evidence type="ECO:0000313" key="50">
    <source>
        <dbReference type="EMBL" id="HAD8177413.1"/>
    </source>
</evidence>
<dbReference type="Proteomes" id="UP000245147">
    <property type="component" value="Unassembled WGS sequence"/>
</dbReference>
<dbReference type="EMBL" id="AALOGT010000041">
    <property type="protein sequence ID" value="EDB6499948.1"/>
    <property type="molecule type" value="Genomic_DNA"/>
</dbReference>
<dbReference type="EMBL" id="DAAFWC010000029">
    <property type="protein sequence ID" value="HAB1710946.1"/>
    <property type="molecule type" value="Genomic_DNA"/>
</dbReference>
<dbReference type="EMBL" id="DAARAJ010000047">
    <property type="protein sequence ID" value="HAE1642470.1"/>
    <property type="molecule type" value="Genomic_DNA"/>
</dbReference>
<reference evidence="7" key="4">
    <citation type="submission" date="2018-07" db="EMBL/GenBank/DDBJ databases">
        <authorList>
            <person name="Ashton P.M."/>
            <person name="Dallman T."/>
            <person name="Nair S."/>
            <person name="De Pinna E."/>
            <person name="Peters T."/>
            <person name="Grant K."/>
        </authorList>
    </citation>
    <scope>NUCLEOTIDE SEQUENCE</scope>
    <source>
        <strain evidence="10">152447</strain>
        <strain evidence="12">178634</strain>
        <strain evidence="7">178666</strain>
        <strain evidence="4">208936</strain>
        <strain evidence="2">240168</strain>
        <strain evidence="9">250819</strain>
        <strain evidence="25">344039</strain>
        <strain evidence="28">352129</strain>
        <strain evidence="18">365830</strain>
        <strain evidence="26">369915</strain>
        <strain evidence="8">423873</strain>
        <strain evidence="5">428140</strain>
        <strain evidence="11">488730</strain>
        <strain evidence="6">535271</strain>
        <strain evidence="13">620437</strain>
        <strain evidence="16">676364</strain>
        <strain evidence="17">689000</strain>
        <strain evidence="3">741041</strain>
    </source>
</reference>
<dbReference type="EMBL" id="DAASRO010000029">
    <property type="protein sequence ID" value="HAE6730850.1"/>
    <property type="molecule type" value="Genomic_DNA"/>
</dbReference>
<dbReference type="EMBL" id="DAAHHO010000025">
    <property type="protein sequence ID" value="HAB6239044.1"/>
    <property type="molecule type" value="Genomic_DNA"/>
</dbReference>
<dbReference type="EMBL" id="DAAFYT010000109">
    <property type="protein sequence ID" value="HAB2061361.1"/>
    <property type="molecule type" value="Genomic_DNA"/>
</dbReference>
<dbReference type="EMBL" id="DAAQYH010000070">
    <property type="protein sequence ID" value="HAE1373492.1"/>
    <property type="molecule type" value="Genomic_DNA"/>
</dbReference>
<dbReference type="AlphaFoldDB" id="A0A2T9HRN7"/>
<evidence type="ECO:0000313" key="38">
    <source>
        <dbReference type="EMBL" id="HAB3746397.1"/>
    </source>
</evidence>
<dbReference type="EMBL" id="AAGUBV010000062">
    <property type="protein sequence ID" value="EBR9966506.1"/>
    <property type="molecule type" value="Genomic_DNA"/>
</dbReference>
<dbReference type="EMBL" id="AAMIHC010000048">
    <property type="protein sequence ID" value="EDH6342719.1"/>
    <property type="molecule type" value="Genomic_DNA"/>
</dbReference>
<dbReference type="EMBL" id="DAAQLP010000030">
    <property type="protein sequence ID" value="HAD9848890.1"/>
    <property type="molecule type" value="Genomic_DNA"/>
</dbReference>
<evidence type="ECO:0000313" key="17">
    <source>
        <dbReference type="EMBL" id="ECB6029130.1"/>
    </source>
</evidence>
<dbReference type="EMBL" id="DAAWBV010000090">
    <property type="protein sequence ID" value="HAF7242083.1"/>
    <property type="molecule type" value="Genomic_DNA"/>
</dbReference>
<organism evidence="71 72">
    <name type="scientific">Salmonella enterica subsp. enterica serovar Agona</name>
    <dbReference type="NCBI Taxonomy" id="58095"/>
    <lineage>
        <taxon>Bacteria</taxon>
        <taxon>Pseudomonadati</taxon>
        <taxon>Pseudomonadota</taxon>
        <taxon>Gammaproteobacteria</taxon>
        <taxon>Enterobacterales</taxon>
        <taxon>Enterobacteriaceae</taxon>
        <taxon>Salmonella</taxon>
    </lineage>
</organism>
<reference evidence="29" key="7">
    <citation type="submission" date="2019-10" db="EMBL/GenBank/DDBJ databases">
        <authorList>
            <consortium name="NCBI Pathogen Detection Project"/>
        </authorList>
    </citation>
    <scope>NUCLEOTIDE SEQUENCE</scope>
    <source>
        <strain evidence="61">09-4364</strain>
        <strain evidence="69">10-0327</strain>
        <strain evidence="66">10-7240</strain>
        <strain evidence="64">10-7243</strain>
        <strain evidence="65">11-5588</strain>
        <strain evidence="67">12-3284</strain>
        <strain evidence="63">13-0431</strain>
        <strain evidence="70">13-2460</strain>
        <strain evidence="62">13-5657</strain>
        <strain evidence="50">CE06.035</strain>
        <strain evidence="68">Salm201708953</strain>
        <strain evidence="29">Salmonella enterica</strain>
        <strain evidence="53">Sam_3440b185-6731-4f40-abe7-826e6475c527</strain>
        <strain evidence="54">Sam_5f569ebd-755b-4147-8429-4678b9c250cc</strain>
        <strain evidence="52">Sam_8b55db79-2e89-45d5-a9a1-8092f0a17964</strain>
        <strain evidence="51">Sam_997f2e98-28ae-496a-bdd7-14b549d092b4</strain>
    </source>
</reference>
<dbReference type="EMBL" id="DAASYN010000041">
    <property type="protein sequence ID" value="HAE7560547.1"/>
    <property type="molecule type" value="Genomic_DNA"/>
</dbReference>
<evidence type="ECO:0000313" key="5">
    <source>
        <dbReference type="EMBL" id="EBR0144920.1"/>
    </source>
</evidence>
<evidence type="ECO:0000313" key="59">
    <source>
        <dbReference type="EMBL" id="HAE1606556.1"/>
    </source>
</evidence>
<dbReference type="EMBL" id="DAAGBW010000025">
    <property type="protein sequence ID" value="HAB2426864.1"/>
    <property type="molecule type" value="Genomic_DNA"/>
</dbReference>
<evidence type="ECO:0000313" key="63">
    <source>
        <dbReference type="EMBL" id="HAE6730850.1"/>
    </source>
</evidence>
<dbReference type="EMBL" id="AAGQWK010000058">
    <property type="protein sequence ID" value="EBR0144920.1"/>
    <property type="molecule type" value="Genomic_DNA"/>
</dbReference>
<evidence type="ECO:0000313" key="14">
    <source>
        <dbReference type="EMBL" id="EBZ7020164.1"/>
    </source>
</evidence>
<evidence type="ECO:0000313" key="54">
    <source>
        <dbReference type="EMBL" id="HAE0451777.1"/>
    </source>
</evidence>
<evidence type="ECO:0000313" key="39">
    <source>
        <dbReference type="EMBL" id="HAB3948402.1"/>
    </source>
</evidence>
<evidence type="ECO:0000313" key="8">
    <source>
        <dbReference type="EMBL" id="EBS0219488.1"/>
    </source>
</evidence>
<evidence type="ECO:0000313" key="15">
    <source>
        <dbReference type="EMBL" id="ECA7465266.1"/>
    </source>
</evidence>
<evidence type="ECO:0000313" key="57">
    <source>
        <dbReference type="EMBL" id="HAE1373492.1"/>
    </source>
</evidence>
<dbReference type="RefSeq" id="WP_001139255.1">
    <property type="nucleotide sequence ID" value="NZ_CALNWA010000034.1"/>
</dbReference>
<dbReference type="EMBL" id="AAFGSL010000054">
    <property type="protein sequence ID" value="EBF7617084.1"/>
    <property type="molecule type" value="Genomic_DNA"/>
</dbReference>
<dbReference type="Proteomes" id="UP000839928">
    <property type="component" value="Unassembled WGS sequence"/>
</dbReference>
<evidence type="ECO:0000313" key="36">
    <source>
        <dbReference type="EMBL" id="HAB2426864.1"/>
    </source>
</evidence>
<evidence type="ECO:0000313" key="68">
    <source>
        <dbReference type="EMBL" id="HAF7242083.1"/>
    </source>
</evidence>
<reference evidence="15" key="6">
    <citation type="submission" date="2019-01" db="EMBL/GenBank/DDBJ databases">
        <authorList>
            <consortium name="GenomeTrakr network: Whole genome sequencing for foodborne pathogen traceback"/>
        </authorList>
    </citation>
    <scope>NUCLEOTIDE SEQUENCE</scope>
    <source>
        <strain evidence="22">ADRDL-16-8871</strain>
        <strain evidence="21">FDA00004800</strain>
        <strain evidence="15">FSIS21923161</strain>
    </source>
</reference>
<evidence type="ECO:0000256" key="1">
    <source>
        <dbReference type="SAM" id="MobiDB-lite"/>
    </source>
</evidence>
<evidence type="ECO:0000313" key="67">
    <source>
        <dbReference type="EMBL" id="HAF0793270.1"/>
    </source>
</evidence>
<dbReference type="EMBL" id="AAHRCT010000064">
    <property type="protein sequence ID" value="EBZ4272778.1"/>
    <property type="molecule type" value="Genomic_DNA"/>
</dbReference>
<dbReference type="EMBL" id="AAHVIS010000076">
    <property type="protein sequence ID" value="ECA7465266.1"/>
    <property type="molecule type" value="Genomic_DNA"/>
</dbReference>
<dbReference type="EMBL" id="DAAGVZ010000214">
    <property type="protein sequence ID" value="HAB4790036.1"/>
    <property type="molecule type" value="Genomic_DNA"/>
</dbReference>
<dbReference type="EMBL" id="DAASXW010000044">
    <property type="protein sequence ID" value="HAE7506512.1"/>
    <property type="molecule type" value="Genomic_DNA"/>
</dbReference>
<dbReference type="EMBL" id="DAAFPI010000057">
    <property type="protein sequence ID" value="HAB1023250.1"/>
    <property type="molecule type" value="Genomic_DNA"/>
</dbReference>
<dbReference type="EMBL" id="DAATOG010000047">
    <property type="protein sequence ID" value="HAE9395023.1"/>
    <property type="molecule type" value="Genomic_DNA"/>
</dbReference>
<evidence type="ECO:0000313" key="19">
    <source>
        <dbReference type="EMBL" id="ECT6086655.1"/>
    </source>
</evidence>
<dbReference type="EMBL" id="DAARAH010000080">
    <property type="protein sequence ID" value="HAE1606556.1"/>
    <property type="molecule type" value="Genomic_DNA"/>
</dbReference>
<dbReference type="EMBL" id="DAAFUE010000025">
    <property type="protein sequence ID" value="HAB1572865.1"/>
    <property type="molecule type" value="Genomic_DNA"/>
</dbReference>
<dbReference type="EMBL" id="AAHDEP010000089">
    <property type="protein sequence ID" value="EBU7988079.1"/>
    <property type="molecule type" value="Genomic_DNA"/>
</dbReference>
<reference evidence="71 72" key="2">
    <citation type="submission" date="2018-04" db="EMBL/GenBank/DDBJ databases">
        <title>Serotype diversity and antimicrobial resistance among Salmonella enterica isolated from patients at an equine referral hospital.</title>
        <authorList>
            <person name="Leon I.M."/>
            <person name="Lawhon S.D."/>
            <person name="Norman K.N."/>
            <person name="Threadgill D.S."/>
            <person name="Ohta N."/>
            <person name="Vinasco J."/>
            <person name="Scott H.M."/>
        </authorList>
    </citation>
    <scope>NUCLEOTIDE SEQUENCE [LARGE SCALE GENOMIC DNA]</scope>
    <source>
        <strain evidence="71 72">167</strain>
    </source>
</reference>
<dbReference type="EMBL" id="DAAFXG010000028">
    <property type="protein sequence ID" value="HAB1885212.1"/>
    <property type="molecule type" value="Genomic_DNA"/>
</dbReference>
<evidence type="ECO:0000313" key="13">
    <source>
        <dbReference type="EMBL" id="EBZ4272778.1"/>
    </source>
</evidence>
<evidence type="ECO:0000313" key="28">
    <source>
        <dbReference type="EMBL" id="EDH9232225.1"/>
    </source>
</evidence>
<evidence type="ECO:0000313" key="62">
    <source>
        <dbReference type="EMBL" id="HAE4621036.1"/>
    </source>
</evidence>
<evidence type="ECO:0000313" key="52">
    <source>
        <dbReference type="EMBL" id="HAE0115381.1"/>
    </source>
</evidence>
<evidence type="ECO:0000313" key="71">
    <source>
        <dbReference type="EMBL" id="PVL86384.1"/>
    </source>
</evidence>
<evidence type="ECO:0000313" key="41">
    <source>
        <dbReference type="EMBL" id="HAB4592366.1"/>
    </source>
</evidence>
<evidence type="ECO:0000313" key="46">
    <source>
        <dbReference type="EMBL" id="HAB5526623.1"/>
    </source>
</evidence>
<dbReference type="EMBL" id="DAAQOM010000032">
    <property type="protein sequence ID" value="HAE0208271.1"/>
    <property type="molecule type" value="Genomic_DNA"/>
</dbReference>
<reference evidence="23" key="3">
    <citation type="submission" date="2018-07" db="EMBL/GenBank/DDBJ databases">
        <authorList>
            <consortium name="PulseNet: The National Subtyping Network for Foodborne Disease Surveillance"/>
            <person name="Tarr C.L."/>
            <person name="Trees E."/>
            <person name="Katz L.S."/>
            <person name="Carleton-Romer H.A."/>
            <person name="Stroika S."/>
            <person name="Kucerova Z."/>
            <person name="Roache K.F."/>
            <person name="Sabol A.L."/>
            <person name="Besser J."/>
            <person name="Gerner-Smidt P."/>
        </authorList>
    </citation>
    <scope>NUCLEOTIDE SEQUENCE</scope>
    <source>
        <strain evidence="23">PNUSAS011306</strain>
        <strain evidence="24">PNUSAS011364</strain>
        <strain evidence="27">PNUSAS013764</strain>
    </source>
</reference>
<evidence type="ECO:0000313" key="3">
    <source>
        <dbReference type="EMBL" id="EBG3096080.1"/>
    </source>
</evidence>
<dbReference type="EMBL" id="AAHRZG010000056">
    <property type="protein sequence ID" value="EBZ7020164.1"/>
    <property type="molecule type" value="Genomic_DNA"/>
</dbReference>
<evidence type="ECO:0000313" key="2">
    <source>
        <dbReference type="EMBL" id="EBF7617084.1"/>
    </source>
</evidence>
<evidence type="ECO:0000313" key="20">
    <source>
        <dbReference type="EMBL" id="ECU7934817.1"/>
    </source>
</evidence>
<evidence type="ECO:0000313" key="12">
    <source>
        <dbReference type="EMBL" id="EBY6739653.1"/>
    </source>
</evidence>
<evidence type="ECO:0000313" key="21">
    <source>
        <dbReference type="EMBL" id="EDB6499948.1"/>
    </source>
</evidence>
<gene>
    <name evidence="19" type="ORF">A3Z75_24750</name>
    <name evidence="21" type="ORF">AL996_25090</name>
    <name evidence="24" type="ORF">B7643_23410</name>
    <name evidence="23" type="ORF">B7S77_23820</name>
    <name evidence="20" type="ORF">BEI99_23945</name>
    <name evidence="22" type="ORF">BH418_24870</name>
    <name evidence="71" type="ORF">C4792_24590</name>
    <name evidence="25" type="ORF">CB179_23240</name>
    <name evidence="26" type="ORF">CB381_22830</name>
    <name evidence="27" type="ORF">CBN47_23210</name>
    <name evidence="28" type="ORF">CC399_22735</name>
    <name evidence="12" type="ORF">D5800_24040</name>
    <name evidence="2" type="ORF">DEM85_24715</name>
    <name evidence="4" type="ORF">DKS77_24905</name>
    <name evidence="9" type="ORF">DLB38_25770</name>
    <name evidence="6" type="ORF">DN360_24365</name>
    <name evidence="5" type="ORF">DNV88_25845</name>
    <name evidence="7" type="ORF">DTG92_23840</name>
    <name evidence="8" type="ORF">DTV28_24005</name>
    <name evidence="11" type="ORF">DU232_25060</name>
    <name evidence="10" type="ORF">DUR08_25125</name>
    <name evidence="18" type="ORF">E0T08_23655</name>
    <name evidence="13" type="ORF">EBC43_24060</name>
    <name evidence="14" type="ORF">EEQ47_23580</name>
    <name evidence="15" type="ORF">EPK73_23770</name>
    <name evidence="16" type="ORF">EVU59_23905</name>
    <name evidence="17" type="ORF">EZX27_23880</name>
    <name evidence="3" type="ORF">FIR09_23575</name>
    <name evidence="50" type="ORF">G1157_24210</name>
    <name evidence="53" type="ORF">G2167_24040</name>
    <name evidence="51" type="ORF">G2187_24490</name>
    <name evidence="54" type="ORF">G2192_24675</name>
    <name evidence="52" type="ORF">G2213_25825</name>
    <name evidence="55" type="ORF">G2913_23590</name>
    <name evidence="56" type="ORF">G2953_22865</name>
    <name evidence="59" type="ORF">G2960_23075</name>
    <name evidence="60" type="ORF">G2970_23225</name>
    <name evidence="57" type="ORF">G2990_22840</name>
    <name evidence="61" type="ORF">G3980_004676</name>
    <name evidence="58" type="ORF">G3A30_21990</name>
    <name evidence="62" type="ORF">G4D20_004831</name>
    <name evidence="63" type="ORF">G4K93_004766</name>
    <name evidence="64" type="ORF">G4P07_004939</name>
    <name evidence="65" type="ORF">G4P20_004821</name>
    <name evidence="66" type="ORF">G4Y13_004613</name>
    <name evidence="69" type="ORF">G9257_004739</name>
    <name evidence="70" type="ORF">G9336_004749</name>
    <name evidence="67" type="ORF">G9C35_004643</name>
    <name evidence="68" type="ORF">G9X09_004727</name>
    <name evidence="43" type="ORF">GB020_23075</name>
    <name evidence="44" type="ORF">GB178_23030</name>
    <name evidence="36" type="ORF">GB182_23070</name>
    <name evidence="45" type="ORF">GB193_22630</name>
    <name evidence="48" type="ORF">GB352_23080</name>
    <name evidence="35" type="ORF">GB356_23065</name>
    <name evidence="49" type="ORF">GB394_23070</name>
    <name evidence="31" type="ORF">GB423_23100</name>
    <name evidence="40" type="ORF">GB430_23010</name>
    <name evidence="38" type="ORF">GB441_22345</name>
    <name evidence="39" type="ORF">GB481_23515</name>
    <name evidence="34" type="ORF">GB613_22395</name>
    <name evidence="46" type="ORF">GBR77_23535</name>
    <name evidence="47" type="ORF">GBS17_23040</name>
    <name evidence="37" type="ORF">GBV99_22320</name>
    <name evidence="30" type="ORF">GBX08_23210</name>
    <name evidence="29" type="ORF">GBX75_23110</name>
    <name evidence="32" type="ORF">GBY12_23060</name>
    <name evidence="33" type="ORF">GBY78_23420</name>
    <name evidence="41" type="ORF">GBZ43_22595</name>
    <name evidence="42" type="ORF">GBZ56_23730</name>
</gene>
<dbReference type="EMBL" id="DAAHBC010000168">
    <property type="protein sequence ID" value="HAB5385923.1"/>
    <property type="molecule type" value="Genomic_DNA"/>
</dbReference>
<evidence type="ECO:0000313" key="61">
    <source>
        <dbReference type="EMBL" id="HAE3639984.1"/>
    </source>
</evidence>
<evidence type="ECO:0000313" key="18">
    <source>
        <dbReference type="EMBL" id="ECB6382389.1"/>
    </source>
</evidence>
<dbReference type="EMBL" id="DAAGBK010000025">
    <property type="protein sequence ID" value="HAB2372297.1"/>
    <property type="molecule type" value="Genomic_DNA"/>
</dbReference>
<evidence type="ECO:0000313" key="72">
    <source>
        <dbReference type="Proteomes" id="UP000245147"/>
    </source>
</evidence>
<dbReference type="EMBL" id="DAAQWY010000032">
    <property type="protein sequence ID" value="HAE1221089.1"/>
    <property type="molecule type" value="Genomic_DNA"/>
</dbReference>
<dbReference type="EMBL" id="DAAWDN010000155">
    <property type="protein sequence ID" value="HAF7549226.1"/>
    <property type="molecule type" value="Genomic_DNA"/>
</dbReference>
<evidence type="ECO:0000313" key="4">
    <source>
        <dbReference type="EMBL" id="EBQ8903958.1"/>
    </source>
</evidence>
<comment type="caution">
    <text evidence="71">The sequence shown here is derived from an EMBL/GenBank/DDBJ whole genome shotgun (WGS) entry which is preliminary data.</text>
</comment>
<dbReference type="EMBL" id="DAAPXI010000027">
    <property type="protein sequence ID" value="HAD8177413.1"/>
    <property type="molecule type" value="Genomic_DNA"/>
</dbReference>
<dbReference type="EMBL" id="DAAGMN010000172">
    <property type="protein sequence ID" value="HAB3684314.1"/>
    <property type="molecule type" value="Genomic_DNA"/>
</dbReference>
<dbReference type="EMBL" id="AAMEQR010000037">
    <property type="protein sequence ID" value="EDG5799616.1"/>
    <property type="molecule type" value="Genomic_DNA"/>
</dbReference>
<evidence type="ECO:0000313" key="44">
    <source>
        <dbReference type="EMBL" id="HAB5213446.1"/>
    </source>
</evidence>
<evidence type="ECO:0000313" key="65">
    <source>
        <dbReference type="EMBL" id="HAE7560547.1"/>
    </source>
</evidence>
<evidence type="ECO:0000313" key="69">
    <source>
        <dbReference type="EMBL" id="HAF7549226.1"/>
    </source>
</evidence>
<evidence type="ECO:0000313" key="11">
    <source>
        <dbReference type="EMBL" id="EBY1992216.1"/>
    </source>
</evidence>
<evidence type="ECO:0000313" key="47">
    <source>
        <dbReference type="EMBL" id="HAB5771800.1"/>
    </source>
</evidence>
<evidence type="ECO:0000313" key="58">
    <source>
        <dbReference type="EMBL" id="HAE1459050.1"/>
    </source>
</evidence>
<evidence type="ECO:0000313" key="31">
    <source>
        <dbReference type="EMBL" id="HAB1710946.1"/>
    </source>
</evidence>
<evidence type="ECO:0000313" key="66">
    <source>
        <dbReference type="EMBL" id="HAE9395023.1"/>
    </source>
</evidence>
<evidence type="ECO:0000313" key="30">
    <source>
        <dbReference type="EMBL" id="HAB1572865.1"/>
    </source>
</evidence>
<evidence type="ECO:0000313" key="40">
    <source>
        <dbReference type="EMBL" id="HAB4368832.1"/>
    </source>
</evidence>
<dbReference type="EMBL" id="DAAQNS010000034">
    <property type="protein sequence ID" value="HAE0115381.1"/>
    <property type="molecule type" value="Genomic_DNA"/>
</dbReference>
<dbReference type="EMBL" id="DAARRM010000164">
    <property type="protein sequence ID" value="HAE3639984.1"/>
    <property type="molecule type" value="Genomic_DNA"/>
</dbReference>
<dbReference type="EMBL" id="AAGQKS010000089">
    <property type="protein sequence ID" value="EBQ8903958.1"/>
    <property type="molecule type" value="Genomic_DNA"/>
</dbReference>
<evidence type="ECO:0000313" key="53">
    <source>
        <dbReference type="EMBL" id="HAE0208271.1"/>
    </source>
</evidence>
<evidence type="ECO:0000313" key="51">
    <source>
        <dbReference type="EMBL" id="HAD9848890.1"/>
    </source>
</evidence>
<evidence type="ECO:0000313" key="49">
    <source>
        <dbReference type="EMBL" id="HAB6239044.1"/>
    </source>
</evidence>
<evidence type="ECO:0000313" key="55">
    <source>
        <dbReference type="EMBL" id="HAE1221089.1"/>
    </source>
</evidence>
<evidence type="ECO:0000313" key="22">
    <source>
        <dbReference type="EMBL" id="EDC9469868.1"/>
    </source>
</evidence>
<evidence type="ECO:0000313" key="34">
    <source>
        <dbReference type="EMBL" id="HAB2061361.1"/>
    </source>
</evidence>
<name>A0A2T9HRN7_SALET</name>
<evidence type="ECO:0000313" key="43">
    <source>
        <dbReference type="EMBL" id="HAB5023712.1"/>
    </source>
</evidence>
<dbReference type="EMBL" id="AAGUFA010000052">
    <property type="protein sequence ID" value="EBS0219488.1"/>
    <property type="molecule type" value="Genomic_DNA"/>
</dbReference>
<evidence type="ECO:0000313" key="27">
    <source>
        <dbReference type="EMBL" id="EDH7247877.1"/>
    </source>
</evidence>
<reference evidence="19" key="5">
    <citation type="submission" date="2018-07" db="EMBL/GenBank/DDBJ databases">
        <authorList>
            <consortium name="NARMS: The National Antimicrobial Resistance Monitoring System"/>
        </authorList>
    </citation>
    <scope>NUCLEOTIDE SEQUENCE</scope>
    <source>
        <strain evidence="19">CVM N57313F</strain>
        <strain evidence="14">FSIS11815297</strain>
        <strain evidence="20">FSIS1607168</strain>
    </source>
</reference>
<reference evidence="29" key="1">
    <citation type="journal article" date="2018" name="Genome Biol.">
        <title>SKESA: strategic k-mer extension for scrupulous assemblies.</title>
        <authorList>
            <person name="Souvorov A."/>
            <person name="Agarwala R."/>
            <person name="Lipman D.J."/>
        </authorList>
    </citation>
    <scope>NUCLEOTIDE SEQUENCE</scope>
    <source>
        <strain evidence="61">09-4364</strain>
        <strain evidence="69">10-0327</strain>
        <strain evidence="66">10-7240</strain>
        <strain evidence="64">10-7243</strain>
        <strain evidence="65">11-5588</strain>
        <strain evidence="67">12-3284</strain>
        <strain evidence="63">13-0431</strain>
        <strain evidence="70">13-2460</strain>
        <strain evidence="62">13-5657</strain>
        <strain evidence="50">CE06.035</strain>
        <strain evidence="68">Salm201708953</strain>
        <strain evidence="29">Salmonella enterica</strain>
        <strain evidence="53">Sam_3440b185-6731-4f40-abe7-826e6475c527</strain>
        <strain evidence="54">Sam_5f569ebd-755b-4147-8429-4678b9c250cc</strain>
        <strain evidence="52">Sam_8b55db79-2e89-45d5-a9a1-8092f0a17964</strain>
        <strain evidence="51">Sam_997f2e98-28ae-496a-bdd7-14b549d092b4</strain>
    </source>
</reference>
<dbReference type="EMBL" id="DAAHEN010000027">
    <property type="protein sequence ID" value="HAB5771800.1"/>
    <property type="molecule type" value="Genomic_DNA"/>
</dbReference>
<evidence type="ECO:0000313" key="7">
    <source>
        <dbReference type="EMBL" id="EBR9966506.1"/>
    </source>
</evidence>
<evidence type="ECO:0000313" key="37">
    <source>
        <dbReference type="EMBL" id="HAB3684314.1"/>
    </source>
</evidence>
<dbReference type="EMBL" id="DAAGNE010000147">
    <property type="protein sequence ID" value="HAB3746397.1"/>
    <property type="molecule type" value="Genomic_DNA"/>
</dbReference>
<feature type="region of interest" description="Disordered" evidence="1">
    <location>
        <begin position="1"/>
        <end position="21"/>
    </location>
</feature>
<dbReference type="EMBL" id="DAAGZR010000107">
    <property type="protein sequence ID" value="HAB5213446.1"/>
    <property type="molecule type" value="Genomic_DNA"/>
</dbReference>
<dbReference type="EMBL" id="AAHMZR010000068">
    <property type="protein sequence ID" value="EBY0578172.1"/>
    <property type="molecule type" value="Genomic_DNA"/>
</dbReference>
<evidence type="ECO:0000313" key="64">
    <source>
        <dbReference type="EMBL" id="HAE7506512.1"/>
    </source>
</evidence>
<evidence type="ECO:0000313" key="6">
    <source>
        <dbReference type="EMBL" id="EBR8144287.1"/>
    </source>
</evidence>
<evidence type="ECO:0000313" key="56">
    <source>
        <dbReference type="EMBL" id="HAE1239778.1"/>
    </source>
</evidence>
<dbReference type="EMBL" id="AAMJGE010000039">
    <property type="protein sequence ID" value="EDH9232225.1"/>
    <property type="molecule type" value="Genomic_DNA"/>
</dbReference>
<dbReference type="EMBL" id="DAAFWP010000027">
    <property type="protein sequence ID" value="HAB1805116.1"/>
    <property type="molecule type" value="Genomic_DNA"/>
</dbReference>
<dbReference type="EMBL" id="DAAGXT010000028">
    <property type="protein sequence ID" value="HAB5023712.1"/>
    <property type="molecule type" value="Genomic_DNA"/>
</dbReference>
<dbReference type="EMBL" id="DAAGUG010000181">
    <property type="protein sequence ID" value="HAB4592366.1"/>
    <property type="molecule type" value="Genomic_DNA"/>
</dbReference>
<dbReference type="EMBL" id="AAGTMP010000040">
    <property type="protein sequence ID" value="EBR8144287.1"/>
    <property type="molecule type" value="Genomic_DNA"/>
</dbReference>
<dbReference type="EMBL" id="AAHNKL010000057">
    <property type="protein sequence ID" value="EBY1992216.1"/>
    <property type="molecule type" value="Genomic_DNA"/>
</dbReference>
<dbReference type="EMBL" id="DAAWFY010000034">
    <property type="protein sequence ID" value="HAF7735190.1"/>
    <property type="molecule type" value="Genomic_DNA"/>
</dbReference>
<dbReference type="EMBL" id="AAHYFF010000068">
    <property type="protein sequence ID" value="ECB6382389.1"/>
    <property type="molecule type" value="Genomic_DNA"/>
</dbReference>
<dbReference type="EMBL" id="DAAHCK010000029">
    <property type="protein sequence ID" value="HAB5526623.1"/>
    <property type="molecule type" value="Genomic_DNA"/>
</dbReference>
<evidence type="ECO:0000313" key="9">
    <source>
        <dbReference type="EMBL" id="EBU7988079.1"/>
    </source>
</evidence>
<dbReference type="EMBL" id="AAKNHU010000072">
    <property type="protein sequence ID" value="ECT6086655.1"/>
    <property type="molecule type" value="Genomic_DNA"/>
</dbReference>
<dbReference type="EMBL" id="DAAQQN010000033">
    <property type="protein sequence ID" value="HAE0451777.1"/>
    <property type="molecule type" value="Genomic_DNA"/>
</dbReference>
<dbReference type="EMBL" id="AAKRAK010000033">
    <property type="protein sequence ID" value="ECU7934817.1"/>
    <property type="molecule type" value="Genomic_DNA"/>
</dbReference>
<dbReference type="EMBL" id="DAAHFX010000029">
    <property type="protein sequence ID" value="HAB5942306.1"/>
    <property type="molecule type" value="Genomic_DNA"/>
</dbReference>
<evidence type="ECO:0000313" key="16">
    <source>
        <dbReference type="EMBL" id="ECB2571675.1"/>
    </source>
</evidence>
<dbReference type="EMBL" id="DAAQXF010000243">
    <property type="protein sequence ID" value="HAE1239778.1"/>
    <property type="molecule type" value="Genomic_DNA"/>
</dbReference>
<dbReference type="EMBL" id="DAAGSJ010000081">
    <property type="protein sequence ID" value="HAB4368832.1"/>
    <property type="molecule type" value="Genomic_DNA"/>
</dbReference>
<evidence type="ECO:0000313" key="48">
    <source>
        <dbReference type="EMBL" id="HAB5942306.1"/>
    </source>
</evidence>
<dbReference type="EMBL" id="DAARAE010000210">
    <property type="protein sequence ID" value="HAE1459050.1"/>
    <property type="molecule type" value="Genomic_DNA"/>
</dbReference>
<evidence type="ECO:0000313" key="29">
    <source>
        <dbReference type="EMBL" id="HAB1023250.1"/>
    </source>
</evidence>
<evidence type="ECO:0000313" key="60">
    <source>
        <dbReference type="EMBL" id="HAE1642470.1"/>
    </source>
</evidence>
<dbReference type="EMBL" id="AAMEPF010000029">
    <property type="protein sequence ID" value="EDG5623528.1"/>
    <property type="molecule type" value="Genomic_DNA"/>
</dbReference>
<dbReference type="EMBL" id="DAAGOV010000024">
    <property type="protein sequence ID" value="HAB3948402.1"/>
    <property type="molecule type" value="Genomic_DNA"/>
</dbReference>
<dbReference type="EMBL" id="AAMIOU010000099">
    <property type="protein sequence ID" value="EDH7247877.1"/>
    <property type="molecule type" value="Genomic_DNA"/>
</dbReference>
<evidence type="ECO:0000313" key="45">
    <source>
        <dbReference type="EMBL" id="HAB5385923.1"/>
    </source>
</evidence>
<evidence type="ECO:0000313" key="10">
    <source>
        <dbReference type="EMBL" id="EBY0578172.1"/>
    </source>
</evidence>
<evidence type="ECO:0000313" key="23">
    <source>
        <dbReference type="EMBL" id="EDG5623528.1"/>
    </source>
</evidence>
<dbReference type="EMBL" id="DAARZX010000032">
    <property type="protein sequence ID" value="HAE4621036.1"/>
    <property type="molecule type" value="Genomic_DNA"/>
</dbReference>
<evidence type="ECO:0000313" key="25">
    <source>
        <dbReference type="EMBL" id="EDH5704324.1"/>
    </source>
</evidence>
<dbReference type="OMA" id="YGYLNTE"/>
<dbReference type="EMBL" id="AAHWZL010000049">
    <property type="protein sequence ID" value="ECB2571675.1"/>
    <property type="molecule type" value="Genomic_DNA"/>
</dbReference>
<dbReference type="EMBL" id="AALSOQ010000068">
    <property type="protein sequence ID" value="EDC9469868.1"/>
    <property type="molecule type" value="Genomic_DNA"/>
</dbReference>
<evidence type="ECO:0000313" key="42">
    <source>
        <dbReference type="EMBL" id="HAB4790036.1"/>
    </source>
</evidence>
<dbReference type="EMBL" id="AAHORV010000046">
    <property type="protein sequence ID" value="EBY6739653.1"/>
    <property type="molecule type" value="Genomic_DNA"/>
</dbReference>